<dbReference type="EMBL" id="AACS02000012">
    <property type="protein sequence ID" value="EAU86671.2"/>
    <property type="molecule type" value="Genomic_DNA"/>
</dbReference>
<feature type="transmembrane region" description="Helical" evidence="1">
    <location>
        <begin position="59"/>
        <end position="79"/>
    </location>
</feature>
<feature type="transmembrane region" description="Helical" evidence="1">
    <location>
        <begin position="37"/>
        <end position="53"/>
    </location>
</feature>
<organism evidence="2 3">
    <name type="scientific">Coprinopsis cinerea (strain Okayama-7 / 130 / ATCC MYA-4618 / FGSC 9003)</name>
    <name type="common">Inky cap fungus</name>
    <name type="synonym">Hormographiella aspergillata</name>
    <dbReference type="NCBI Taxonomy" id="240176"/>
    <lineage>
        <taxon>Eukaryota</taxon>
        <taxon>Fungi</taxon>
        <taxon>Dikarya</taxon>
        <taxon>Basidiomycota</taxon>
        <taxon>Agaricomycotina</taxon>
        <taxon>Agaricomycetes</taxon>
        <taxon>Agaricomycetidae</taxon>
        <taxon>Agaricales</taxon>
        <taxon>Agaricineae</taxon>
        <taxon>Psathyrellaceae</taxon>
        <taxon>Coprinopsis</taxon>
    </lineage>
</organism>
<dbReference type="Proteomes" id="UP000001861">
    <property type="component" value="Unassembled WGS sequence"/>
</dbReference>
<name>A8NNS1_COPC7</name>
<reference evidence="2 3" key="1">
    <citation type="journal article" date="2010" name="Proc. Natl. Acad. Sci. U.S.A.">
        <title>Insights into evolution of multicellular fungi from the assembled chromosomes of the mushroom Coprinopsis cinerea (Coprinus cinereus).</title>
        <authorList>
            <person name="Stajich J.E."/>
            <person name="Wilke S.K."/>
            <person name="Ahren D."/>
            <person name="Au C.H."/>
            <person name="Birren B.W."/>
            <person name="Borodovsky M."/>
            <person name="Burns C."/>
            <person name="Canback B."/>
            <person name="Casselton L.A."/>
            <person name="Cheng C.K."/>
            <person name="Deng J."/>
            <person name="Dietrich F.S."/>
            <person name="Fargo D.C."/>
            <person name="Farman M.L."/>
            <person name="Gathman A.C."/>
            <person name="Goldberg J."/>
            <person name="Guigo R."/>
            <person name="Hoegger P.J."/>
            <person name="Hooker J.B."/>
            <person name="Huggins A."/>
            <person name="James T.Y."/>
            <person name="Kamada T."/>
            <person name="Kilaru S."/>
            <person name="Kodira C."/>
            <person name="Kues U."/>
            <person name="Kupfer D."/>
            <person name="Kwan H.S."/>
            <person name="Lomsadze A."/>
            <person name="Li W."/>
            <person name="Lilly W.W."/>
            <person name="Ma L.J."/>
            <person name="Mackey A.J."/>
            <person name="Manning G."/>
            <person name="Martin F."/>
            <person name="Muraguchi H."/>
            <person name="Natvig D.O."/>
            <person name="Palmerini H."/>
            <person name="Ramesh M.A."/>
            <person name="Rehmeyer C.J."/>
            <person name="Roe B.A."/>
            <person name="Shenoy N."/>
            <person name="Stanke M."/>
            <person name="Ter-Hovhannisyan V."/>
            <person name="Tunlid A."/>
            <person name="Velagapudi R."/>
            <person name="Vision T.J."/>
            <person name="Zeng Q."/>
            <person name="Zolan M.E."/>
            <person name="Pukkila P.J."/>
        </authorList>
    </citation>
    <scope>NUCLEOTIDE SEQUENCE [LARGE SCALE GENOMIC DNA]</scope>
    <source>
        <strain evidence="3">Okayama-7 / 130 / ATCC MYA-4618 / FGSC 9003</strain>
    </source>
</reference>
<keyword evidence="3" id="KW-1185">Reference proteome</keyword>
<protein>
    <submittedName>
        <fullName evidence="2">Uncharacterized protein</fullName>
    </submittedName>
</protein>
<dbReference type="GeneID" id="6011715"/>
<proteinExistence type="predicted"/>
<evidence type="ECO:0000256" key="1">
    <source>
        <dbReference type="SAM" id="Phobius"/>
    </source>
</evidence>
<evidence type="ECO:0000313" key="2">
    <source>
        <dbReference type="EMBL" id="EAU86671.2"/>
    </source>
</evidence>
<keyword evidence="1" id="KW-0812">Transmembrane</keyword>
<feature type="transmembrane region" description="Helical" evidence="1">
    <location>
        <begin position="140"/>
        <end position="163"/>
    </location>
</feature>
<accession>A8NNS1</accession>
<dbReference type="eggNOG" id="ENOG502RCW6">
    <property type="taxonomic scope" value="Eukaryota"/>
</dbReference>
<keyword evidence="1" id="KW-0472">Membrane</keyword>
<gene>
    <name evidence="2" type="ORF">CC1G_07329</name>
</gene>
<dbReference type="RefSeq" id="XP_001835187.2">
    <property type="nucleotide sequence ID" value="XM_001835135.2"/>
</dbReference>
<dbReference type="KEGG" id="cci:CC1G_07329"/>
<evidence type="ECO:0000313" key="3">
    <source>
        <dbReference type="Proteomes" id="UP000001861"/>
    </source>
</evidence>
<dbReference type="AlphaFoldDB" id="A8NNS1"/>
<keyword evidence="1" id="KW-1133">Transmembrane helix</keyword>
<dbReference type="InParanoid" id="A8NNS1"/>
<dbReference type="OrthoDB" id="2638860at2759"/>
<comment type="caution">
    <text evidence="2">The sequence shown here is derived from an EMBL/GenBank/DDBJ whole genome shotgun (WGS) entry which is preliminary data.</text>
</comment>
<dbReference type="HOGENOM" id="CLU_903195_0_0_1"/>
<feature type="transmembrane region" description="Helical" evidence="1">
    <location>
        <begin position="91"/>
        <end position="115"/>
    </location>
</feature>
<sequence length="308" mass="35339">MVPCTRPVFHRSLHGKHGVHPRNDLSTLALRRCVRKSVGLVAYIAILMIFHIFETLGSGGLVQMILSMISLWAMQGIIINRLWCMYRRSRLVITLLMTALFAEAASSIFVVALNFRLETRITELNSYRDMCFPTGFDTHFYVFWIFILAFDALIFTLAFLEAIKYIRESQARRALHQGSERSFLNSDSWPWVSRHGNFVQVLLRDSIVFPFITLVSCLLNILAWFQVLPYGWLQNTLNLSAVCSPILGCRLVLNLRELYYEPFAAEFRVSNRGEVPNSPRSPIDNSFELPVVFAKSRTQQSTDMDSIS</sequence>
<feature type="transmembrane region" description="Helical" evidence="1">
    <location>
        <begin position="207"/>
        <end position="226"/>
    </location>
</feature>
<dbReference type="VEuPathDB" id="FungiDB:CC1G_07329"/>